<dbReference type="Proteomes" id="UP000241890">
    <property type="component" value="Unassembled WGS sequence"/>
</dbReference>
<dbReference type="InterPro" id="IPR010750">
    <property type="entry name" value="SGF29_tudor-like_dom"/>
</dbReference>
<proteinExistence type="predicted"/>
<name>A0A2R5GGI3_9STRA</name>
<dbReference type="InParanoid" id="A0A2R5GGI3"/>
<dbReference type="GO" id="GO:0000124">
    <property type="term" value="C:SAGA complex"/>
    <property type="evidence" value="ECO:0007669"/>
    <property type="project" value="InterPro"/>
</dbReference>
<keyword evidence="4" id="KW-1185">Reference proteome</keyword>
<dbReference type="Gene3D" id="2.30.30.140">
    <property type="match status" value="2"/>
</dbReference>
<comment type="caution">
    <text evidence="3">The sequence shown here is derived from an EMBL/GenBank/DDBJ whole genome shotgun (WGS) entry which is preliminary data.</text>
</comment>
<feature type="region of interest" description="Disordered" evidence="1">
    <location>
        <begin position="73"/>
        <end position="133"/>
    </location>
</feature>
<accession>A0A2R5GGI3</accession>
<dbReference type="OrthoDB" id="10265994at2759"/>
<feature type="compositionally biased region" description="Low complexity" evidence="1">
    <location>
        <begin position="103"/>
        <end position="121"/>
    </location>
</feature>
<dbReference type="Pfam" id="PF07039">
    <property type="entry name" value="SGF29_Tudor"/>
    <property type="match status" value="1"/>
</dbReference>
<dbReference type="AlphaFoldDB" id="A0A2R5GGI3"/>
<dbReference type="InterPro" id="IPR047288">
    <property type="entry name" value="Tudor_SGF29_rpt1"/>
</dbReference>
<sequence length="265" mass="29505">MNDYPRNLHIDLSKLRAQTLKRYAWYYHLDAKTTARADLASKCAQHFLCHYEVDEGEVLKSFVNFCQNPNATSARGKNAAQIPSGLQNRAASTASTGRPMKRSASSVGAGSGSASNGTVSAEPPSKKRKQQVVPEGRLVAAKIKDNWMLCRVVKYTKRKRVYKVEDADEMAKEKVTFDVAHDDLIVLPTEDELAQVRPLNKGTRVLARFPKTSTFYDATVVRKVEKSKRLIAYGLRFDGDDRDEKGAIRVVEVSAEEVVLPDGSR</sequence>
<evidence type="ECO:0000313" key="3">
    <source>
        <dbReference type="EMBL" id="GBG29705.1"/>
    </source>
</evidence>
<evidence type="ECO:0000259" key="2">
    <source>
        <dbReference type="PROSITE" id="PS51518"/>
    </source>
</evidence>
<dbReference type="CDD" id="cd20393">
    <property type="entry name" value="Tudor_SGF29_rpt1"/>
    <property type="match status" value="1"/>
</dbReference>
<organism evidence="3 4">
    <name type="scientific">Hondaea fermentalgiana</name>
    <dbReference type="NCBI Taxonomy" id="2315210"/>
    <lineage>
        <taxon>Eukaryota</taxon>
        <taxon>Sar</taxon>
        <taxon>Stramenopiles</taxon>
        <taxon>Bigyra</taxon>
        <taxon>Labyrinthulomycetes</taxon>
        <taxon>Thraustochytrida</taxon>
        <taxon>Thraustochytriidae</taxon>
        <taxon>Hondaea</taxon>
    </lineage>
</organism>
<dbReference type="PROSITE" id="PS51518">
    <property type="entry name" value="SGF29_C"/>
    <property type="match status" value="1"/>
</dbReference>
<dbReference type="Gene3D" id="6.10.160.20">
    <property type="match status" value="1"/>
</dbReference>
<evidence type="ECO:0000313" key="4">
    <source>
        <dbReference type="Proteomes" id="UP000241890"/>
    </source>
</evidence>
<protein>
    <submittedName>
        <fullName evidence="3">SAGA-associated factor 29</fullName>
    </submittedName>
</protein>
<dbReference type="EMBL" id="BEYU01000063">
    <property type="protein sequence ID" value="GBG29705.1"/>
    <property type="molecule type" value="Genomic_DNA"/>
</dbReference>
<gene>
    <name evidence="3" type="ORF">FCC1311_059262</name>
</gene>
<reference evidence="3 4" key="1">
    <citation type="submission" date="2017-12" db="EMBL/GenBank/DDBJ databases">
        <title>Sequencing, de novo assembly and annotation of complete genome of a new Thraustochytrid species, strain FCC1311.</title>
        <authorList>
            <person name="Sedici K."/>
            <person name="Godart F."/>
            <person name="Aiese Cigliano R."/>
            <person name="Sanseverino W."/>
            <person name="Barakat M."/>
            <person name="Ortet P."/>
            <person name="Marechal E."/>
            <person name="Cagnac O."/>
            <person name="Amato A."/>
        </authorList>
    </citation>
    <scope>NUCLEOTIDE SEQUENCE [LARGE SCALE GENOMIC DNA]</scope>
</reference>
<feature type="compositionally biased region" description="Polar residues" evidence="1">
    <location>
        <begin position="84"/>
        <end position="96"/>
    </location>
</feature>
<dbReference type="InterPro" id="IPR025718">
    <property type="entry name" value="SAP30_Sin3-bd"/>
</dbReference>
<dbReference type="PANTHER" id="PTHR21539">
    <property type="entry name" value="SAGA-ASSOCIATED FACTOR 29"/>
    <property type="match status" value="1"/>
</dbReference>
<dbReference type="Pfam" id="PF13867">
    <property type="entry name" value="SAP30_Sin3_bdg"/>
    <property type="match status" value="1"/>
</dbReference>
<evidence type="ECO:0000256" key="1">
    <source>
        <dbReference type="SAM" id="MobiDB-lite"/>
    </source>
</evidence>
<feature type="domain" description="SGF29 C-terminal" evidence="2">
    <location>
        <begin position="129"/>
        <end position="265"/>
    </location>
</feature>
<dbReference type="InterPro" id="IPR037802">
    <property type="entry name" value="SGF29"/>
</dbReference>
<dbReference type="InterPro" id="IPR038291">
    <property type="entry name" value="SAP30_C_sf"/>
</dbReference>
<dbReference type="PANTHER" id="PTHR21539:SF0">
    <property type="entry name" value="SAGA-ASSOCIATED FACTOR 29"/>
    <property type="match status" value="1"/>
</dbReference>